<dbReference type="OrthoDB" id="1924968at2759"/>
<dbReference type="PROSITE" id="PS50920">
    <property type="entry name" value="SOLCAR"/>
    <property type="match status" value="3"/>
</dbReference>
<evidence type="ECO:0000256" key="5">
    <source>
        <dbReference type="ARBA" id="ARBA00022792"/>
    </source>
</evidence>
<evidence type="ECO:0000256" key="2">
    <source>
        <dbReference type="ARBA" id="ARBA00022448"/>
    </source>
</evidence>
<dbReference type="PRINTS" id="PR00926">
    <property type="entry name" value="MITOCARRIER"/>
</dbReference>
<dbReference type="Proteomes" id="UP000085678">
    <property type="component" value="Unplaced"/>
</dbReference>
<evidence type="ECO:0000256" key="4">
    <source>
        <dbReference type="ARBA" id="ARBA00022737"/>
    </source>
</evidence>
<evidence type="ECO:0000256" key="7">
    <source>
        <dbReference type="ARBA" id="ARBA00023128"/>
    </source>
</evidence>
<keyword evidence="3 10" id="KW-0812">Transmembrane</keyword>
<evidence type="ECO:0000256" key="6">
    <source>
        <dbReference type="ARBA" id="ARBA00022989"/>
    </source>
</evidence>
<dbReference type="GO" id="GO:0005743">
    <property type="term" value="C:mitochondrial inner membrane"/>
    <property type="evidence" value="ECO:0007669"/>
    <property type="project" value="UniProtKB-SubCell"/>
</dbReference>
<evidence type="ECO:0000256" key="10">
    <source>
        <dbReference type="HAMAP-Rule" id="MF_03064"/>
    </source>
</evidence>
<comment type="function">
    <text evidence="10">Mitochondrial glycine transporter that imports glycine into the mitochondrial matrix. Plays an important role in providing glycine for the first enzymatic step in heme biosynthesis, the condensation of glycine with succinyl-CoA to produce 5-aminolevulinate (ALA) in the miochondrial matrix.</text>
</comment>
<dbReference type="GeneID" id="106181463"/>
<dbReference type="Pfam" id="PF00153">
    <property type="entry name" value="Mito_carr"/>
    <property type="match status" value="3"/>
</dbReference>
<dbReference type="GO" id="GO:1904983">
    <property type="term" value="P:glycine import into mitochondrion"/>
    <property type="evidence" value="ECO:0007669"/>
    <property type="project" value="UniProtKB-UniRule"/>
</dbReference>
<organism evidence="12 13">
    <name type="scientific">Lingula anatina</name>
    <name type="common">Brachiopod</name>
    <name type="synonym">Lingula unguis</name>
    <dbReference type="NCBI Taxonomy" id="7574"/>
    <lineage>
        <taxon>Eukaryota</taxon>
        <taxon>Metazoa</taxon>
        <taxon>Spiralia</taxon>
        <taxon>Lophotrochozoa</taxon>
        <taxon>Brachiopoda</taxon>
        <taxon>Linguliformea</taxon>
        <taxon>Lingulata</taxon>
        <taxon>Lingulida</taxon>
        <taxon>Linguloidea</taxon>
        <taxon>Lingulidae</taxon>
        <taxon>Lingula</taxon>
    </lineage>
</organism>
<evidence type="ECO:0000256" key="3">
    <source>
        <dbReference type="ARBA" id="ARBA00022692"/>
    </source>
</evidence>
<dbReference type="InterPro" id="IPR002067">
    <property type="entry name" value="MCP"/>
</dbReference>
<gene>
    <name evidence="13" type="primary">LOC106181463</name>
</gene>
<keyword evidence="8 10" id="KW-0472">Membrane</keyword>
<comment type="similarity">
    <text evidence="10">Belongs to the mitochondrial carrier (TC 2.A.29) family. SLC25A38 subfamily.</text>
</comment>
<dbReference type="InterPro" id="IPR030847">
    <property type="entry name" value="Hem25/SLC25A38"/>
</dbReference>
<comment type="catalytic activity">
    <reaction evidence="9 10">
        <text>glycine(in) = glycine(out)</text>
        <dbReference type="Rhea" id="RHEA:70715"/>
        <dbReference type="ChEBI" id="CHEBI:57305"/>
    </reaction>
</comment>
<comment type="subcellular location">
    <subcellularLocation>
        <location evidence="1">Membrane</location>
        <topology evidence="1">Multi-pass membrane protein</topology>
    </subcellularLocation>
    <subcellularLocation>
        <location evidence="10">Mitochondrion inner membrane</location>
        <topology evidence="10">Multi-pass membrane protein</topology>
    </subcellularLocation>
</comment>
<accession>A0A1S3KFR4</accession>
<dbReference type="RefSeq" id="XP_013421299.1">
    <property type="nucleotide sequence ID" value="XM_013565845.1"/>
</dbReference>
<evidence type="ECO:0000256" key="1">
    <source>
        <dbReference type="ARBA" id="ARBA00004141"/>
    </source>
</evidence>
<keyword evidence="7 10" id="KW-0496">Mitochondrion</keyword>
<evidence type="ECO:0000313" key="13">
    <source>
        <dbReference type="RefSeq" id="XP_013421299.1"/>
    </source>
</evidence>
<evidence type="ECO:0000256" key="11">
    <source>
        <dbReference type="PROSITE-ProRule" id="PRU00282"/>
    </source>
</evidence>
<evidence type="ECO:0000313" key="12">
    <source>
        <dbReference type="Proteomes" id="UP000085678"/>
    </source>
</evidence>
<feature type="repeat" description="Solcar" evidence="11">
    <location>
        <begin position="207"/>
        <end position="291"/>
    </location>
</feature>
<evidence type="ECO:0000256" key="8">
    <source>
        <dbReference type="ARBA" id="ARBA00023136"/>
    </source>
</evidence>
<feature type="repeat" description="Solcar" evidence="11">
    <location>
        <begin position="113"/>
        <end position="197"/>
    </location>
</feature>
<dbReference type="PANTHER" id="PTHR46181">
    <property type="entry name" value="MITOCHONDRIAL GLYCINE TRANSPORTER"/>
    <property type="match status" value="1"/>
</dbReference>
<dbReference type="SUPFAM" id="SSF103506">
    <property type="entry name" value="Mitochondrial carrier"/>
    <property type="match status" value="1"/>
</dbReference>
<keyword evidence="4 10" id="KW-0677">Repeat</keyword>
<dbReference type="AlphaFoldDB" id="A0A1S3KFR4"/>
<keyword evidence="2 10" id="KW-0813">Transport</keyword>
<protein>
    <recommendedName>
        <fullName evidence="10">Mitochondrial glycine transporter</fullName>
    </recommendedName>
    <alternativeName>
        <fullName evidence="10">Solute carrier family 25 member 38 homolog</fullName>
    </alternativeName>
</protein>
<dbReference type="PANTHER" id="PTHR46181:SF3">
    <property type="entry name" value="MITOCHONDRIAL GLYCINE TRANSPORTER"/>
    <property type="match status" value="1"/>
</dbReference>
<evidence type="ECO:0000256" key="9">
    <source>
        <dbReference type="ARBA" id="ARBA00034060"/>
    </source>
</evidence>
<dbReference type="InParanoid" id="A0A1S3KFR4"/>
<keyword evidence="5 10" id="KW-0999">Mitochondrion inner membrane</keyword>
<keyword evidence="6 10" id="KW-1133">Transmembrane helix</keyword>
<dbReference type="KEGG" id="lak:106181463"/>
<sequence>MVSDHKLPSHASVRVMIDSSPVLKSFLAGSFSGTCSVLLFQPLDLIKTRLQSSVVKGQHPVAIWTIVSSVFHQDNIRGFWRGLTPSILRCVPGVGVYFSSLHWLRTNFGSSNPSSIELLSFGVFARCIAGVTLSPFTVIKTRYESDVYKYNSITSAARAIYQGEGIRGLYCGLSATLLRDAPFSGLYLWFYTRIKAHVPEGAVQEKHMPLVYFGSGIVAGSMASLVTQPFDVVKTHLQLYPEKFKGYIVIIKHIYQHHGLVGFVRGIVPRTLRRTLMAAMAWTVYEQVMKKTGLKD</sequence>
<dbReference type="HAMAP" id="MF_03064">
    <property type="entry name" value="SLC25A38"/>
    <property type="match status" value="1"/>
</dbReference>
<dbReference type="InterPro" id="IPR018108">
    <property type="entry name" value="MCP_transmembrane"/>
</dbReference>
<keyword evidence="12" id="KW-1185">Reference proteome</keyword>
<dbReference type="STRING" id="7574.A0A1S3KFR4"/>
<name>A0A1S3KFR4_LINAN</name>
<dbReference type="Gene3D" id="1.50.40.10">
    <property type="entry name" value="Mitochondrial carrier domain"/>
    <property type="match status" value="1"/>
</dbReference>
<reference evidence="13" key="1">
    <citation type="submission" date="2025-08" db="UniProtKB">
        <authorList>
            <consortium name="RefSeq"/>
        </authorList>
    </citation>
    <scope>IDENTIFICATION</scope>
    <source>
        <tissue evidence="13">Gonads</tissue>
    </source>
</reference>
<dbReference type="GO" id="GO:0015187">
    <property type="term" value="F:glycine transmembrane transporter activity"/>
    <property type="evidence" value="ECO:0007669"/>
    <property type="project" value="UniProtKB-UniRule"/>
</dbReference>
<feature type="repeat" description="Solcar" evidence="11">
    <location>
        <begin position="20"/>
        <end position="107"/>
    </location>
</feature>
<dbReference type="InterPro" id="IPR023395">
    <property type="entry name" value="MCP_dom_sf"/>
</dbReference>
<proteinExistence type="inferred from homology"/>